<protein>
    <submittedName>
        <fullName evidence="2">Arsenate reductase</fullName>
    </submittedName>
</protein>
<gene>
    <name evidence="2" type="ORF">C7381_1123</name>
</gene>
<sequence length="117" mass="13767">MIYIAYKRCSTCKKIQALLDEKKIDYVYREIDKENPTADEIKKWHEESGLDIKKFFNTSGMIYRDNNLKDKLPNMTDKEKYELLATDGKLVKRPILLDDDKKFVAVGPGVKKYLEEK</sequence>
<dbReference type="Gene3D" id="3.40.30.10">
    <property type="entry name" value="Glutaredoxin"/>
    <property type="match status" value="1"/>
</dbReference>
<reference evidence="2 3" key="1">
    <citation type="submission" date="2018-04" db="EMBL/GenBank/DDBJ databases">
        <title>Genomic Encyclopedia of Type Strains, Phase IV (KMG-IV): sequencing the most valuable type-strain genomes for metagenomic binning, comparative biology and taxonomic classification.</title>
        <authorList>
            <person name="Goeker M."/>
        </authorList>
    </citation>
    <scope>NUCLEOTIDE SEQUENCE [LARGE SCALE GENOMIC DNA]</scope>
    <source>
        <strain evidence="2 3">DSM 20705</strain>
    </source>
</reference>
<organism evidence="2 3">
    <name type="scientific">Ezakiella coagulans</name>
    <dbReference type="NCBI Taxonomy" id="46507"/>
    <lineage>
        <taxon>Bacteria</taxon>
        <taxon>Bacillati</taxon>
        <taxon>Bacillota</taxon>
        <taxon>Tissierellia</taxon>
        <taxon>Ezakiella</taxon>
    </lineage>
</organism>
<comment type="similarity">
    <text evidence="1">Belongs to the ArsC family.</text>
</comment>
<dbReference type="InterPro" id="IPR006660">
    <property type="entry name" value="Arsenate_reductase-like"/>
</dbReference>
<dbReference type="SUPFAM" id="SSF52833">
    <property type="entry name" value="Thioredoxin-like"/>
    <property type="match status" value="1"/>
</dbReference>
<dbReference type="PANTHER" id="PTHR30041:SF8">
    <property type="entry name" value="PROTEIN YFFB"/>
    <property type="match status" value="1"/>
</dbReference>
<dbReference type="InterPro" id="IPR036249">
    <property type="entry name" value="Thioredoxin-like_sf"/>
</dbReference>
<dbReference type="InterPro" id="IPR006504">
    <property type="entry name" value="Tscrpt_reg_Spx/MgsR"/>
</dbReference>
<dbReference type="RefSeq" id="WP_116480534.1">
    <property type="nucleotide sequence ID" value="NZ_QEKV01000012.1"/>
</dbReference>
<comment type="caution">
    <text evidence="2">The sequence shown here is derived from an EMBL/GenBank/DDBJ whole genome shotgun (WGS) entry which is preliminary data.</text>
</comment>
<dbReference type="NCBIfam" id="TIGR01617">
    <property type="entry name" value="arsC_related"/>
    <property type="match status" value="1"/>
</dbReference>
<proteinExistence type="inferred from homology"/>
<accession>A0A2U1DMS8</accession>
<name>A0A2U1DMS8_9FIRM</name>
<evidence type="ECO:0000256" key="1">
    <source>
        <dbReference type="PROSITE-ProRule" id="PRU01282"/>
    </source>
</evidence>
<dbReference type="AlphaFoldDB" id="A0A2U1DMS8"/>
<evidence type="ECO:0000313" key="2">
    <source>
        <dbReference type="EMBL" id="PVY88978.1"/>
    </source>
</evidence>
<evidence type="ECO:0000313" key="3">
    <source>
        <dbReference type="Proteomes" id="UP000245793"/>
    </source>
</evidence>
<dbReference type="Pfam" id="PF03960">
    <property type="entry name" value="ArsC"/>
    <property type="match status" value="1"/>
</dbReference>
<dbReference type="EMBL" id="QEKV01000012">
    <property type="protein sequence ID" value="PVY88978.1"/>
    <property type="molecule type" value="Genomic_DNA"/>
</dbReference>
<keyword evidence="3" id="KW-1185">Reference proteome</keyword>
<dbReference type="PANTHER" id="PTHR30041">
    <property type="entry name" value="ARSENATE REDUCTASE"/>
    <property type="match status" value="1"/>
</dbReference>
<dbReference type="Proteomes" id="UP000245793">
    <property type="component" value="Unassembled WGS sequence"/>
</dbReference>
<dbReference type="PROSITE" id="PS51353">
    <property type="entry name" value="ARSC"/>
    <property type="match status" value="1"/>
</dbReference>